<name>A0A7G5ILV8_9SPHN</name>
<dbReference type="Proteomes" id="UP000515292">
    <property type="component" value="Chromosome"/>
</dbReference>
<gene>
    <name evidence="1" type="ORF">H3309_07830</name>
</gene>
<proteinExistence type="predicted"/>
<protein>
    <submittedName>
        <fullName evidence="1">Uncharacterized protein</fullName>
    </submittedName>
</protein>
<evidence type="ECO:0000313" key="2">
    <source>
        <dbReference type="Proteomes" id="UP000515292"/>
    </source>
</evidence>
<organism evidence="1 2">
    <name type="scientific">Sandaracinobacteroides saxicola</name>
    <dbReference type="NCBI Taxonomy" id="2759707"/>
    <lineage>
        <taxon>Bacteria</taxon>
        <taxon>Pseudomonadati</taxon>
        <taxon>Pseudomonadota</taxon>
        <taxon>Alphaproteobacteria</taxon>
        <taxon>Sphingomonadales</taxon>
        <taxon>Sphingosinicellaceae</taxon>
        <taxon>Sandaracinobacteroides</taxon>
    </lineage>
</organism>
<reference evidence="1 2" key="1">
    <citation type="submission" date="2020-07" db="EMBL/GenBank/DDBJ databases">
        <title>Complete genome sequence for Sandaracinobacter sp. M6.</title>
        <authorList>
            <person name="Tang Y."/>
            <person name="Liu Q."/>
            <person name="Guo Z."/>
            <person name="Lei P."/>
            <person name="Huang B."/>
        </authorList>
    </citation>
    <scope>NUCLEOTIDE SEQUENCE [LARGE SCALE GENOMIC DNA]</scope>
    <source>
        <strain evidence="1 2">M6</strain>
    </source>
</reference>
<sequence length="51" mass="5430">MKPWIIMLLLLTACGDRERGPNADTATTEAGNKAAVDDVEAATRDALVSTR</sequence>
<dbReference type="AlphaFoldDB" id="A0A7G5ILV8"/>
<dbReference type="RefSeq" id="WP_182298198.1">
    <property type="nucleotide sequence ID" value="NZ_CP059851.1"/>
</dbReference>
<keyword evidence="2" id="KW-1185">Reference proteome</keyword>
<accession>A0A7G5ILV8</accession>
<evidence type="ECO:0000313" key="1">
    <source>
        <dbReference type="EMBL" id="QMW24350.1"/>
    </source>
</evidence>
<dbReference type="KEGG" id="sand:H3309_07830"/>
<dbReference type="EMBL" id="CP059851">
    <property type="protein sequence ID" value="QMW24350.1"/>
    <property type="molecule type" value="Genomic_DNA"/>
</dbReference>